<feature type="compositionally biased region" description="Basic and acidic residues" evidence="1">
    <location>
        <begin position="83"/>
        <end position="94"/>
    </location>
</feature>
<dbReference type="EMBL" id="CP147846">
    <property type="protein sequence ID" value="WXG69430.1"/>
    <property type="molecule type" value="Genomic_DNA"/>
</dbReference>
<gene>
    <name evidence="3" type="ORF">WDS16_02390</name>
</gene>
<evidence type="ECO:0000313" key="3">
    <source>
        <dbReference type="EMBL" id="WXG69430.1"/>
    </source>
</evidence>
<feature type="domain" description="ANTAR" evidence="2">
    <location>
        <begin position="7"/>
        <end position="68"/>
    </location>
</feature>
<protein>
    <submittedName>
        <fullName evidence="3">ANTAR domain-containing protein</fullName>
    </submittedName>
</protein>
<evidence type="ECO:0000256" key="1">
    <source>
        <dbReference type="SAM" id="MobiDB-lite"/>
    </source>
</evidence>
<dbReference type="Pfam" id="PF03861">
    <property type="entry name" value="ANTAR"/>
    <property type="match status" value="1"/>
</dbReference>
<dbReference type="Proteomes" id="UP001432000">
    <property type="component" value="Chromosome"/>
</dbReference>
<proteinExistence type="predicted"/>
<evidence type="ECO:0000259" key="2">
    <source>
        <dbReference type="PROSITE" id="PS50921"/>
    </source>
</evidence>
<dbReference type="InterPro" id="IPR036388">
    <property type="entry name" value="WH-like_DNA-bd_sf"/>
</dbReference>
<accession>A0ABZ2PJY4</accession>
<organism evidence="3 4">
    <name type="scientific">Rhodococcus sovatensis</name>
    <dbReference type="NCBI Taxonomy" id="1805840"/>
    <lineage>
        <taxon>Bacteria</taxon>
        <taxon>Bacillati</taxon>
        <taxon>Actinomycetota</taxon>
        <taxon>Actinomycetes</taxon>
        <taxon>Mycobacteriales</taxon>
        <taxon>Nocardiaceae</taxon>
        <taxon>Rhodococcus</taxon>
    </lineage>
</organism>
<dbReference type="Gene3D" id="1.10.10.10">
    <property type="entry name" value="Winged helix-like DNA-binding domain superfamily/Winged helix DNA-binding domain"/>
    <property type="match status" value="1"/>
</dbReference>
<dbReference type="InterPro" id="IPR011006">
    <property type="entry name" value="CheY-like_superfamily"/>
</dbReference>
<dbReference type="RefSeq" id="WP_338890211.1">
    <property type="nucleotide sequence ID" value="NZ_CP147846.1"/>
</dbReference>
<evidence type="ECO:0000313" key="4">
    <source>
        <dbReference type="Proteomes" id="UP001432000"/>
    </source>
</evidence>
<keyword evidence="4" id="KW-1185">Reference proteome</keyword>
<dbReference type="PROSITE" id="PS50921">
    <property type="entry name" value="ANTAR"/>
    <property type="match status" value="1"/>
</dbReference>
<dbReference type="InterPro" id="IPR005561">
    <property type="entry name" value="ANTAR"/>
</dbReference>
<dbReference type="SUPFAM" id="SSF52172">
    <property type="entry name" value="CheY-like"/>
    <property type="match status" value="1"/>
</dbReference>
<sequence>MQISRRAHSAREEVDGLHTAMKNRADIEQAKGIIMALRGMNADDAFAVLSEQSQNRNIKVSEIAAAIVDSVAQPGHSDCSSQDIKRRSNCRSDE</sequence>
<reference evidence="3 4" key="1">
    <citation type="submission" date="2024-03" db="EMBL/GenBank/DDBJ databases">
        <title>Natural products discovery in diverse microorganisms through a two-stage MS feature dereplication strategy.</title>
        <authorList>
            <person name="Zhang R."/>
        </authorList>
    </citation>
    <scope>NUCLEOTIDE SEQUENCE [LARGE SCALE GENOMIC DNA]</scope>
    <source>
        <strain evidence="3 4">18930</strain>
    </source>
</reference>
<dbReference type="SMART" id="SM01012">
    <property type="entry name" value="ANTAR"/>
    <property type="match status" value="1"/>
</dbReference>
<name>A0ABZ2PJY4_9NOCA</name>
<feature type="region of interest" description="Disordered" evidence="1">
    <location>
        <begin position="72"/>
        <end position="94"/>
    </location>
</feature>